<dbReference type="AlphaFoldDB" id="A0A4C1YHN0"/>
<accession>A0A4C1YHN0</accession>
<sequence>MSDLFVNHDLGLGPVLDFNFCSTIGSDRGFVLDPIAFLIPIPTPLLLLLSVPLPFSMTIAMANMHYVAYAPYGFIRVEYCSYFAANSRLRVVYSERSLRDMCQVFLKDTRRSRNSDVRERCDLKEDVATRVERGMLRWFGHLERVNESRPTKQIYRANVCDGKVVSATASPLLNVGFPFGVPPRTILGYLHQHLQQKLGGARPRRYVDYAVFNITAANSATTYRARAERDAAHRRTRPRRNNSKLLQKCNLRVYWMASRGQIGYTQPAPTGPADSSDDGASPLYSFVGPTLEKRS</sequence>
<dbReference type="OrthoDB" id="6625421at2759"/>
<dbReference type="Proteomes" id="UP000299102">
    <property type="component" value="Unassembled WGS sequence"/>
</dbReference>
<keyword evidence="4" id="KW-1185">Reference proteome</keyword>
<evidence type="ECO:0000256" key="1">
    <source>
        <dbReference type="SAM" id="MobiDB-lite"/>
    </source>
</evidence>
<dbReference type="EMBL" id="BGZK01001193">
    <property type="protein sequence ID" value="GBP73937.1"/>
    <property type="molecule type" value="Genomic_DNA"/>
</dbReference>
<reference evidence="3 4" key="1">
    <citation type="journal article" date="2019" name="Commun. Biol.">
        <title>The bagworm genome reveals a unique fibroin gene that provides high tensile strength.</title>
        <authorList>
            <person name="Kono N."/>
            <person name="Nakamura H."/>
            <person name="Ohtoshi R."/>
            <person name="Tomita M."/>
            <person name="Numata K."/>
            <person name="Arakawa K."/>
        </authorList>
    </citation>
    <scope>NUCLEOTIDE SEQUENCE [LARGE SCALE GENOMIC DNA]</scope>
</reference>
<evidence type="ECO:0008006" key="5">
    <source>
        <dbReference type="Google" id="ProtNLM"/>
    </source>
</evidence>
<evidence type="ECO:0000256" key="2">
    <source>
        <dbReference type="SAM" id="Phobius"/>
    </source>
</evidence>
<keyword evidence="2" id="KW-1133">Transmembrane helix</keyword>
<protein>
    <recommendedName>
        <fullName evidence="5">Reverse transcriptase domain-containing protein</fullName>
    </recommendedName>
</protein>
<evidence type="ECO:0000313" key="3">
    <source>
        <dbReference type="EMBL" id="GBP73937.1"/>
    </source>
</evidence>
<organism evidence="3 4">
    <name type="scientific">Eumeta variegata</name>
    <name type="common">Bagworm moth</name>
    <name type="synonym">Eumeta japonica</name>
    <dbReference type="NCBI Taxonomy" id="151549"/>
    <lineage>
        <taxon>Eukaryota</taxon>
        <taxon>Metazoa</taxon>
        <taxon>Ecdysozoa</taxon>
        <taxon>Arthropoda</taxon>
        <taxon>Hexapoda</taxon>
        <taxon>Insecta</taxon>
        <taxon>Pterygota</taxon>
        <taxon>Neoptera</taxon>
        <taxon>Endopterygota</taxon>
        <taxon>Lepidoptera</taxon>
        <taxon>Glossata</taxon>
        <taxon>Ditrysia</taxon>
        <taxon>Tineoidea</taxon>
        <taxon>Psychidae</taxon>
        <taxon>Oiketicinae</taxon>
        <taxon>Eumeta</taxon>
    </lineage>
</organism>
<feature type="region of interest" description="Disordered" evidence="1">
    <location>
        <begin position="265"/>
        <end position="295"/>
    </location>
</feature>
<comment type="caution">
    <text evidence="3">The sequence shown here is derived from an EMBL/GenBank/DDBJ whole genome shotgun (WGS) entry which is preliminary data.</text>
</comment>
<feature type="transmembrane region" description="Helical" evidence="2">
    <location>
        <begin position="35"/>
        <end position="55"/>
    </location>
</feature>
<keyword evidence="2" id="KW-0472">Membrane</keyword>
<evidence type="ECO:0000313" key="4">
    <source>
        <dbReference type="Proteomes" id="UP000299102"/>
    </source>
</evidence>
<name>A0A4C1YHN0_EUMVA</name>
<gene>
    <name evidence="3" type="ORF">EVAR_56094_1</name>
</gene>
<proteinExistence type="predicted"/>
<keyword evidence="2" id="KW-0812">Transmembrane</keyword>